<gene>
    <name evidence="1" type="ORF">H9623_11390</name>
</gene>
<dbReference type="InterPro" id="IPR034660">
    <property type="entry name" value="DinB/YfiT-like"/>
</dbReference>
<accession>A0A9D5YZ72</accession>
<proteinExistence type="predicted"/>
<keyword evidence="2" id="KW-1185">Reference proteome</keyword>
<evidence type="ECO:0000313" key="1">
    <source>
        <dbReference type="EMBL" id="MBE7700900.1"/>
    </source>
</evidence>
<organism evidence="1 2">
    <name type="scientific">Oerskovia douganii</name>
    <dbReference type="NCBI Taxonomy" id="2762210"/>
    <lineage>
        <taxon>Bacteria</taxon>
        <taxon>Bacillati</taxon>
        <taxon>Actinomycetota</taxon>
        <taxon>Actinomycetes</taxon>
        <taxon>Micrococcales</taxon>
        <taxon>Cellulomonadaceae</taxon>
        <taxon>Oerskovia</taxon>
    </lineage>
</organism>
<evidence type="ECO:0000313" key="2">
    <source>
        <dbReference type="Proteomes" id="UP000822993"/>
    </source>
</evidence>
<dbReference type="EMBL" id="JACSPN010000014">
    <property type="protein sequence ID" value="MBE7700900.1"/>
    <property type="molecule type" value="Genomic_DNA"/>
</dbReference>
<dbReference type="SUPFAM" id="SSF109854">
    <property type="entry name" value="DinB/YfiT-like putative metalloenzymes"/>
    <property type="match status" value="1"/>
</dbReference>
<dbReference type="Proteomes" id="UP000822993">
    <property type="component" value="Unassembled WGS sequence"/>
</dbReference>
<dbReference type="RefSeq" id="WP_193720164.1">
    <property type="nucleotide sequence ID" value="NZ_JACSPN010000014.1"/>
</dbReference>
<name>A0A9D5YZ72_9CELL</name>
<reference evidence="1 2" key="1">
    <citation type="submission" date="2020-08" db="EMBL/GenBank/DDBJ databases">
        <title>A Genomic Blueprint of the Chicken Gut Microbiome.</title>
        <authorList>
            <person name="Gilroy R."/>
            <person name="Ravi A."/>
            <person name="Getino M."/>
            <person name="Pursley I."/>
            <person name="Horton D.L."/>
            <person name="Alikhan N.-F."/>
            <person name="Baker D."/>
            <person name="Gharbi K."/>
            <person name="Hall N."/>
            <person name="Watson M."/>
            <person name="Adriaenssens E.M."/>
            <person name="Foster-Nyarko E."/>
            <person name="Jarju S."/>
            <person name="Secka A."/>
            <person name="Antonio M."/>
            <person name="Oren A."/>
            <person name="Chaudhuri R."/>
            <person name="La Ragione R.M."/>
            <person name="Hildebrand F."/>
            <person name="Pallen M.J."/>
        </authorList>
    </citation>
    <scope>NUCLEOTIDE SEQUENCE [LARGE SCALE GENOMIC DNA]</scope>
    <source>
        <strain evidence="1 2">Sa1BUA8</strain>
    </source>
</reference>
<protein>
    <submittedName>
        <fullName evidence="1">DUF664 domain-containing protein</fullName>
    </submittedName>
</protein>
<dbReference type="Pfam" id="PF04978">
    <property type="entry name" value="MST"/>
    <property type="match status" value="1"/>
</dbReference>
<dbReference type="Gene3D" id="1.20.120.450">
    <property type="entry name" value="dinb family like domain"/>
    <property type="match status" value="1"/>
</dbReference>
<comment type="caution">
    <text evidence="1">The sequence shown here is derived from an EMBL/GenBank/DDBJ whole genome shotgun (WGS) entry which is preliminary data.</text>
</comment>
<dbReference type="AlphaFoldDB" id="A0A9D5YZ72"/>
<dbReference type="InterPro" id="IPR007061">
    <property type="entry name" value="MST-like"/>
</dbReference>
<sequence length="195" mass="21168">MVDEAAGTSPIEPPVAGDEVSTLLGSLEKQRATFAWKVGGLDADGLAATVGASAITLGGLLKHLAFVEELWFSTKLHGRAPGEPWDQVDWDTDPEWPWTSAAQDEPQYLYGLWRAAVVRSRTSVDEALADGGLDRRIVWNGGDEGEMPSLRSVLMYLVEEYARHDGHADLVRESIDGLVGEDPPGVPAEYPLRES</sequence>